<reference evidence="7 8" key="1">
    <citation type="journal article" date="2021" name="Sci. Rep.">
        <title>The genome of the diatom Chaetoceros tenuissimus carries an ancient integrated fragment of an extant virus.</title>
        <authorList>
            <person name="Hongo Y."/>
            <person name="Kimura K."/>
            <person name="Takaki Y."/>
            <person name="Yoshida Y."/>
            <person name="Baba S."/>
            <person name="Kobayashi G."/>
            <person name="Nagasaki K."/>
            <person name="Hano T."/>
            <person name="Tomaru Y."/>
        </authorList>
    </citation>
    <scope>NUCLEOTIDE SEQUENCE [LARGE SCALE GENOMIC DNA]</scope>
    <source>
        <strain evidence="7 8">NIES-3715</strain>
    </source>
</reference>
<dbReference type="GO" id="GO:0007189">
    <property type="term" value="P:adenylate cyclase-activating G protein-coupled receptor signaling pathway"/>
    <property type="evidence" value="ECO:0007669"/>
    <property type="project" value="TreeGrafter"/>
</dbReference>
<dbReference type="InterPro" id="IPR017452">
    <property type="entry name" value="GPCR_Rhodpsn_7TM"/>
</dbReference>
<evidence type="ECO:0000256" key="4">
    <source>
        <dbReference type="ARBA" id="ARBA00023136"/>
    </source>
</evidence>
<dbReference type="Gene3D" id="1.20.1070.10">
    <property type="entry name" value="Rhodopsin 7-helix transmembrane proteins"/>
    <property type="match status" value="1"/>
</dbReference>
<dbReference type="EMBL" id="BLLK01000051">
    <property type="protein sequence ID" value="GFH56247.1"/>
    <property type="molecule type" value="Genomic_DNA"/>
</dbReference>
<evidence type="ECO:0000313" key="8">
    <source>
        <dbReference type="Proteomes" id="UP001054902"/>
    </source>
</evidence>
<dbReference type="SUPFAM" id="SSF81321">
    <property type="entry name" value="Family A G protein-coupled receptor-like"/>
    <property type="match status" value="1"/>
</dbReference>
<dbReference type="Proteomes" id="UP001054902">
    <property type="component" value="Unassembled WGS sequence"/>
</dbReference>
<feature type="transmembrane region" description="Helical" evidence="5">
    <location>
        <begin position="58"/>
        <end position="80"/>
    </location>
</feature>
<organism evidence="7 8">
    <name type="scientific">Chaetoceros tenuissimus</name>
    <dbReference type="NCBI Taxonomy" id="426638"/>
    <lineage>
        <taxon>Eukaryota</taxon>
        <taxon>Sar</taxon>
        <taxon>Stramenopiles</taxon>
        <taxon>Ochrophyta</taxon>
        <taxon>Bacillariophyta</taxon>
        <taxon>Coscinodiscophyceae</taxon>
        <taxon>Chaetocerotophycidae</taxon>
        <taxon>Chaetocerotales</taxon>
        <taxon>Chaetocerotaceae</taxon>
        <taxon>Chaetoceros</taxon>
    </lineage>
</organism>
<evidence type="ECO:0000256" key="2">
    <source>
        <dbReference type="ARBA" id="ARBA00022692"/>
    </source>
</evidence>
<dbReference type="PROSITE" id="PS50262">
    <property type="entry name" value="G_PROTEIN_RECEP_F1_2"/>
    <property type="match status" value="1"/>
</dbReference>
<dbReference type="GO" id="GO:0004930">
    <property type="term" value="F:G protein-coupled receptor activity"/>
    <property type="evidence" value="ECO:0007669"/>
    <property type="project" value="TreeGrafter"/>
</dbReference>
<comment type="subcellular location">
    <subcellularLocation>
        <location evidence="1">Membrane</location>
        <topology evidence="1">Multi-pass membrane protein</topology>
    </subcellularLocation>
</comment>
<feature type="transmembrane region" description="Helical" evidence="5">
    <location>
        <begin position="286"/>
        <end position="307"/>
    </location>
</feature>
<feature type="transmembrane region" description="Helical" evidence="5">
    <location>
        <begin position="162"/>
        <end position="185"/>
    </location>
</feature>
<evidence type="ECO:0000256" key="5">
    <source>
        <dbReference type="SAM" id="Phobius"/>
    </source>
</evidence>
<gene>
    <name evidence="7" type="ORF">CTEN210_12723</name>
</gene>
<feature type="transmembrane region" description="Helical" evidence="5">
    <location>
        <begin position="17"/>
        <end position="38"/>
    </location>
</feature>
<feature type="transmembrane region" description="Helical" evidence="5">
    <location>
        <begin position="259"/>
        <end position="280"/>
    </location>
</feature>
<keyword evidence="2 5" id="KW-0812">Transmembrane</keyword>
<protein>
    <recommendedName>
        <fullName evidence="6">G-protein coupled receptors family 1 profile domain-containing protein</fullName>
    </recommendedName>
</protein>
<evidence type="ECO:0000259" key="6">
    <source>
        <dbReference type="PROSITE" id="PS50262"/>
    </source>
</evidence>
<name>A0AAD3D1Q5_9STRA</name>
<feature type="transmembrane region" description="Helical" evidence="5">
    <location>
        <begin position="100"/>
        <end position="119"/>
    </location>
</feature>
<dbReference type="GO" id="GO:0005886">
    <property type="term" value="C:plasma membrane"/>
    <property type="evidence" value="ECO:0007669"/>
    <property type="project" value="TreeGrafter"/>
</dbReference>
<keyword evidence="8" id="KW-1185">Reference proteome</keyword>
<accession>A0AAD3D1Q5</accession>
<sequence length="499" mass="56473">MILRNENGGLKSPYSRIIFGLSLGDMIYSLGLIFGPIAAPKDTPMKLWARGTVETCEFIGFLFNFMSTVPFYSAFLTYYFYQRVICKVQPDVFAKKYEPYLHVLTWAYPFIGGCVGLTLDMFNPSRRGSMCIMVESPLHCVDDPSMECTRGSQKTTFMVGSIYQILIPFIISFSCVVVNLSRFTLYIYREEKMLNDVTLRNKRRISNDGREIQEQNSENNITNEDEENVLAVEAIEEENKPDDAVPYTLARQALVQSSLYIVAFLLCFTIPLIAGLLRITTGKLPHFFFMLISILSPLGGFLNILIYTRPKIQAVRKLFPQYEDSPWIKVFFLVIINGGEVPDAMEEQQIEDYRMPGTNNQKNINQYEELDELRFSSKENFGRAVSGDDLKSADSYTDRTSAYKNVIVPSMELENVLDKSPRASDFGFTGAYKDVKLPLSRNTLKSNSENILGEESSINDSSCSGQRSSKILNRSLSLGLESIPEENMIDVHENDGQGS</sequence>
<keyword evidence="4 5" id="KW-0472">Membrane</keyword>
<comment type="caution">
    <text evidence="7">The sequence shown here is derived from an EMBL/GenBank/DDBJ whole genome shotgun (WGS) entry which is preliminary data.</text>
</comment>
<dbReference type="PANTHER" id="PTHR23112">
    <property type="entry name" value="G PROTEIN-COUPLED RECEPTOR 157-RELATED"/>
    <property type="match status" value="1"/>
</dbReference>
<proteinExistence type="predicted"/>
<feature type="domain" description="G-protein coupled receptors family 1 profile" evidence="6">
    <location>
        <begin position="1"/>
        <end position="307"/>
    </location>
</feature>
<evidence type="ECO:0000256" key="1">
    <source>
        <dbReference type="ARBA" id="ARBA00004141"/>
    </source>
</evidence>
<evidence type="ECO:0000256" key="3">
    <source>
        <dbReference type="ARBA" id="ARBA00022989"/>
    </source>
</evidence>
<evidence type="ECO:0000313" key="7">
    <source>
        <dbReference type="EMBL" id="GFH56247.1"/>
    </source>
</evidence>
<dbReference type="AlphaFoldDB" id="A0AAD3D1Q5"/>
<keyword evidence="3 5" id="KW-1133">Transmembrane helix</keyword>
<dbReference type="PANTHER" id="PTHR23112:SF0">
    <property type="entry name" value="TRANSMEMBRANE PROTEIN 116"/>
    <property type="match status" value="1"/>
</dbReference>